<keyword evidence="5" id="KW-1185">Reference proteome</keyword>
<dbReference type="Proteomes" id="UP001195724">
    <property type="component" value="Unassembled WGS sequence"/>
</dbReference>
<name>A0A8T8I062_9PSEU</name>
<organism evidence="3 4">
    <name type="scientific">Saccharothrix algeriensis</name>
    <dbReference type="NCBI Taxonomy" id="173560"/>
    <lineage>
        <taxon>Bacteria</taxon>
        <taxon>Bacillati</taxon>
        <taxon>Actinomycetota</taxon>
        <taxon>Actinomycetes</taxon>
        <taxon>Pseudonocardiales</taxon>
        <taxon>Pseudonocardiaceae</taxon>
        <taxon>Saccharothrix</taxon>
    </lineage>
</organism>
<protein>
    <submittedName>
        <fullName evidence="3">Enoyl-CoA hydratase/isomerase family protein</fullName>
    </submittedName>
    <submittedName>
        <fullName evidence="2">Polyketide biosynthesis enoyl-CoA hydratase PksH</fullName>
    </submittedName>
</protein>
<evidence type="ECO:0000256" key="1">
    <source>
        <dbReference type="ARBA" id="ARBA00005254"/>
    </source>
</evidence>
<dbReference type="SUPFAM" id="SSF52096">
    <property type="entry name" value="ClpP/crotonase"/>
    <property type="match status" value="1"/>
</dbReference>
<evidence type="ECO:0000313" key="5">
    <source>
        <dbReference type="Proteomes" id="UP001195724"/>
    </source>
</evidence>
<dbReference type="CDD" id="cd06558">
    <property type="entry name" value="crotonase-like"/>
    <property type="match status" value="1"/>
</dbReference>
<dbReference type="InterPro" id="IPR029045">
    <property type="entry name" value="ClpP/crotonase-like_dom_sf"/>
</dbReference>
<dbReference type="Proteomes" id="UP000671828">
    <property type="component" value="Chromosome"/>
</dbReference>
<reference evidence="3" key="2">
    <citation type="submission" date="2021-04" db="EMBL/GenBank/DDBJ databases">
        <title>Saccharothrix algeriensis WGS.</title>
        <authorList>
            <person name="Stuskova K."/>
            <person name="Hakalova E."/>
            <person name="Tebbal A.B."/>
            <person name="Eichmeier A."/>
        </authorList>
    </citation>
    <scope>NUCLEOTIDE SEQUENCE</scope>
    <source>
        <strain evidence="3">NRRL B-24137</strain>
    </source>
</reference>
<gene>
    <name evidence="3" type="ORF">J7S33_03805</name>
    <name evidence="2" type="ORF">JOE68_000719</name>
</gene>
<dbReference type="RefSeq" id="WP_204840915.1">
    <property type="nucleotide sequence ID" value="NZ_JAFBCL010000001.1"/>
</dbReference>
<dbReference type="Gene3D" id="3.90.226.10">
    <property type="entry name" value="2-enoyl-CoA Hydratase, Chain A, domain 1"/>
    <property type="match status" value="1"/>
</dbReference>
<dbReference type="PANTHER" id="PTHR42964">
    <property type="entry name" value="ENOYL-COA HYDRATASE"/>
    <property type="match status" value="1"/>
</dbReference>
<dbReference type="InterPro" id="IPR001753">
    <property type="entry name" value="Enoyl-CoA_hydra/iso"/>
</dbReference>
<reference evidence="2 5" key="1">
    <citation type="submission" date="2021-01" db="EMBL/GenBank/DDBJ databases">
        <title>Sequencing the genomes of 1000 actinobacteria strains.</title>
        <authorList>
            <person name="Klenk H.-P."/>
        </authorList>
    </citation>
    <scope>NUCLEOTIDE SEQUENCE [LARGE SCALE GENOMIC DNA]</scope>
    <source>
        <strain evidence="2 5">DSM 44581</strain>
    </source>
</reference>
<proteinExistence type="inferred from homology"/>
<dbReference type="InterPro" id="IPR051683">
    <property type="entry name" value="Enoyl-CoA_Hydratase/Isomerase"/>
</dbReference>
<evidence type="ECO:0000313" key="3">
    <source>
        <dbReference type="EMBL" id="QTR04116.1"/>
    </source>
</evidence>
<dbReference type="EMBL" id="JAFBCL010000001">
    <property type="protein sequence ID" value="MBM7809854.1"/>
    <property type="molecule type" value="Genomic_DNA"/>
</dbReference>
<dbReference type="EMBL" id="CP072788">
    <property type="protein sequence ID" value="QTR04116.1"/>
    <property type="molecule type" value="Genomic_DNA"/>
</dbReference>
<accession>A0A8T8I062</accession>
<dbReference type="PANTHER" id="PTHR42964:SF1">
    <property type="entry name" value="POLYKETIDE BIOSYNTHESIS ENOYL-COA HYDRATASE PKSH-RELATED"/>
    <property type="match status" value="1"/>
</dbReference>
<evidence type="ECO:0000313" key="2">
    <source>
        <dbReference type="EMBL" id="MBM7809854.1"/>
    </source>
</evidence>
<dbReference type="GO" id="GO:0003824">
    <property type="term" value="F:catalytic activity"/>
    <property type="evidence" value="ECO:0007669"/>
    <property type="project" value="UniProtKB-ARBA"/>
</dbReference>
<dbReference type="Pfam" id="PF00378">
    <property type="entry name" value="ECH_1"/>
    <property type="match status" value="1"/>
</dbReference>
<comment type="similarity">
    <text evidence="1">Belongs to the enoyl-CoA hydratase/isomerase family.</text>
</comment>
<evidence type="ECO:0000313" key="4">
    <source>
        <dbReference type="Proteomes" id="UP000671828"/>
    </source>
</evidence>
<dbReference type="AlphaFoldDB" id="A0A8T8I062"/>
<sequence>MRTGGAVRATRKPGHLLVELVGEGTRNALTPELVAALHGVLDRAEADPDCRLVVFAATGEAFCAGSHLAQLDAERFRGLSTGFWELLRRISGSRLPAVALVEGWAAGGGVGLAAACDVVIAAPPVTFRLTEVCFGMLPTIVMPWVARRVGEHRALRLALLAERLTAADAQRCGLVDVVDDAPRQALRRVLAAVRRSDRDTLGDLKDVHRVLFPVDNRYGLLAERVFGARIDDPKVSARIRALVEEGLL</sequence>